<gene>
    <name evidence="2" type="ORF">OSB52_11225</name>
</gene>
<reference evidence="2" key="1">
    <citation type="submission" date="2022-10" db="EMBL/GenBank/DDBJ databases">
        <title>WGS of marine actinomycetes from Thailand.</title>
        <authorList>
            <person name="Thawai C."/>
        </authorList>
    </citation>
    <scope>NUCLEOTIDE SEQUENCE</scope>
    <source>
        <strain evidence="2">SW21</strain>
    </source>
</reference>
<dbReference type="EMBL" id="JAPKFM010000010">
    <property type="protein sequence ID" value="MCX2964663.1"/>
    <property type="molecule type" value="Genomic_DNA"/>
</dbReference>
<feature type="transmembrane region" description="Helical" evidence="1">
    <location>
        <begin position="212"/>
        <end position="232"/>
    </location>
</feature>
<feature type="transmembrane region" description="Helical" evidence="1">
    <location>
        <begin position="14"/>
        <end position="39"/>
    </location>
</feature>
<keyword evidence="1" id="KW-0812">Transmembrane</keyword>
<dbReference type="RefSeq" id="WP_266061695.1">
    <property type="nucleotide sequence ID" value="NZ_JAPKFM010000010.1"/>
</dbReference>
<evidence type="ECO:0000313" key="3">
    <source>
        <dbReference type="Proteomes" id="UP001143347"/>
    </source>
</evidence>
<organism evidence="2 3">
    <name type="scientific">Gordonia aquimaris</name>
    <dbReference type="NCBI Taxonomy" id="2984863"/>
    <lineage>
        <taxon>Bacteria</taxon>
        <taxon>Bacillati</taxon>
        <taxon>Actinomycetota</taxon>
        <taxon>Actinomycetes</taxon>
        <taxon>Mycobacteriales</taxon>
        <taxon>Gordoniaceae</taxon>
        <taxon>Gordonia</taxon>
    </lineage>
</organism>
<proteinExistence type="predicted"/>
<keyword evidence="1" id="KW-0472">Membrane</keyword>
<comment type="caution">
    <text evidence="2">The sequence shown here is derived from an EMBL/GenBank/DDBJ whole genome shotgun (WGS) entry which is preliminary data.</text>
</comment>
<evidence type="ECO:0000313" key="2">
    <source>
        <dbReference type="EMBL" id="MCX2964663.1"/>
    </source>
</evidence>
<evidence type="ECO:0000256" key="1">
    <source>
        <dbReference type="SAM" id="Phobius"/>
    </source>
</evidence>
<sequence length="333" mass="34508">MSGPDEQGDSMNRWLIGALGVLPSMIAGVVGSLLVAAWADGLPDPVATHWGGGGADGFTSVPVVVALPAFVGILGAVLGALSVLLRDRTAFRLTLGIVVGVAVSTIAIIVLATGSQRGLADAGDAATPTWQLPAGWLLGLAAGAGTAALVPKWTSTEQPPDVGERPDVALAPGERALWTRVATTSGVATAIIAIALMILISVALLVRSWPVILIAVGVLVVSVAMWSVRVTVDRRAVAVRGRLGWPRTVIPMAEIDHAEYVQVRALRDFGGYGYRAAMHGDLKGAKGFVLRSGDALLILRRGGARHVVVVDDARTAAGLINRFVDPAGRGEWR</sequence>
<feature type="transmembrane region" description="Helical" evidence="1">
    <location>
        <begin position="132"/>
        <end position="150"/>
    </location>
</feature>
<accession>A0A9X3I4F7</accession>
<dbReference type="Proteomes" id="UP001143347">
    <property type="component" value="Unassembled WGS sequence"/>
</dbReference>
<protein>
    <submittedName>
        <fullName evidence="2">DUF1648 domain-containing protein</fullName>
    </submittedName>
</protein>
<name>A0A9X3I4F7_9ACTN</name>
<feature type="transmembrane region" description="Helical" evidence="1">
    <location>
        <begin position="93"/>
        <end position="112"/>
    </location>
</feature>
<dbReference type="AlphaFoldDB" id="A0A9X3I4F7"/>
<feature type="transmembrane region" description="Helical" evidence="1">
    <location>
        <begin position="185"/>
        <end position="206"/>
    </location>
</feature>
<feature type="transmembrane region" description="Helical" evidence="1">
    <location>
        <begin position="59"/>
        <end position="81"/>
    </location>
</feature>
<keyword evidence="1" id="KW-1133">Transmembrane helix</keyword>
<keyword evidence="3" id="KW-1185">Reference proteome</keyword>